<evidence type="ECO:0000313" key="2">
    <source>
        <dbReference type="EMBL" id="RVX72160.1"/>
    </source>
</evidence>
<reference evidence="2 3" key="1">
    <citation type="submission" date="2017-03" db="EMBL/GenBank/DDBJ databases">
        <title>Genomes of endolithic fungi from Antarctica.</title>
        <authorList>
            <person name="Coleine C."/>
            <person name="Masonjones S."/>
            <person name="Stajich J.E."/>
        </authorList>
    </citation>
    <scope>NUCLEOTIDE SEQUENCE [LARGE SCALE GENOMIC DNA]</scope>
    <source>
        <strain evidence="2 3">CCFEE 6314</strain>
    </source>
</reference>
<protein>
    <submittedName>
        <fullName evidence="2">Uncharacterized protein</fullName>
    </submittedName>
</protein>
<sequence length="500" mass="56798">MLLKPRKRPAEGHATPNASIDGLSPAKRGRGRPMKHSSDLKPPQHVRIQQESLIHSQQTTQQPDIIPSSQLSPLEALPVELIHQIFFYALETNMARASPHLAAALSKPSIYAALVAFAFFADDGIGPVDRQVFLPAQYVPLPLEDRVRLQEGILRCQWCTLRLLKASVPVISRLVQVQAWHREAKKWAQFPYLDEQKSVCVAKDQPLIFYEVVRLPLDPENRAVMEAHFFAKSFCLPFDQLTPQRLHLESREEDTNTLGDDCFILRIIEWEYEPHPDPKLGRPLIKRPVSARAVLDTRCLPDHILLGRPEWTAPKLELLMLLRQSIRFLPEAQNRIHMSIDALFEGMASAIRTLNTEALLVLVELYFAICYNPPHFTHLIPLELFHLAAQLPRLVSSEMMTLLVRASIGSIPSEDYILTSWALWNKTEHIAVFLLHHMEGAHGDYGLAPDELLFTNGRVAQKVPFKIAGFAFDEFTNEVPYHRQGTPRGNAAFEHQKLAE</sequence>
<dbReference type="EMBL" id="NAJM01000014">
    <property type="protein sequence ID" value="RVX72160.1"/>
    <property type="molecule type" value="Genomic_DNA"/>
</dbReference>
<comment type="caution">
    <text evidence="2">The sequence shown here is derived from an EMBL/GenBank/DDBJ whole genome shotgun (WGS) entry which is preliminary data.</text>
</comment>
<dbReference type="VEuPathDB" id="FungiDB:PV10_00978"/>
<dbReference type="OrthoDB" id="4167490at2759"/>
<feature type="region of interest" description="Disordered" evidence="1">
    <location>
        <begin position="1"/>
        <end position="45"/>
    </location>
</feature>
<accession>A0A438N8Q8</accession>
<proteinExistence type="predicted"/>
<gene>
    <name evidence="2" type="ORF">B0A52_04758</name>
</gene>
<dbReference type="Proteomes" id="UP000288859">
    <property type="component" value="Unassembled WGS sequence"/>
</dbReference>
<evidence type="ECO:0000313" key="3">
    <source>
        <dbReference type="Proteomes" id="UP000288859"/>
    </source>
</evidence>
<name>A0A438N8Q8_EXOME</name>
<evidence type="ECO:0000256" key="1">
    <source>
        <dbReference type="SAM" id="MobiDB-lite"/>
    </source>
</evidence>
<organism evidence="2 3">
    <name type="scientific">Exophiala mesophila</name>
    <name type="common">Black yeast-like fungus</name>
    <dbReference type="NCBI Taxonomy" id="212818"/>
    <lineage>
        <taxon>Eukaryota</taxon>
        <taxon>Fungi</taxon>
        <taxon>Dikarya</taxon>
        <taxon>Ascomycota</taxon>
        <taxon>Pezizomycotina</taxon>
        <taxon>Eurotiomycetes</taxon>
        <taxon>Chaetothyriomycetidae</taxon>
        <taxon>Chaetothyriales</taxon>
        <taxon>Herpotrichiellaceae</taxon>
        <taxon>Exophiala</taxon>
    </lineage>
</organism>
<dbReference type="AlphaFoldDB" id="A0A438N8Q8"/>